<organism evidence="2 3">
    <name type="scientific">Actinomadura vinacea</name>
    <dbReference type="NCBI Taxonomy" id="115336"/>
    <lineage>
        <taxon>Bacteria</taxon>
        <taxon>Bacillati</taxon>
        <taxon>Actinomycetota</taxon>
        <taxon>Actinomycetes</taxon>
        <taxon>Streptosporangiales</taxon>
        <taxon>Thermomonosporaceae</taxon>
        <taxon>Actinomadura</taxon>
    </lineage>
</organism>
<evidence type="ECO:0000313" key="3">
    <source>
        <dbReference type="Proteomes" id="UP001501231"/>
    </source>
</evidence>
<protein>
    <submittedName>
        <fullName evidence="2">Uncharacterized protein</fullName>
    </submittedName>
</protein>
<gene>
    <name evidence="2" type="ORF">GCM10010191_10860</name>
</gene>
<dbReference type="Proteomes" id="UP001501231">
    <property type="component" value="Unassembled WGS sequence"/>
</dbReference>
<feature type="compositionally biased region" description="Basic and acidic residues" evidence="1">
    <location>
        <begin position="1"/>
        <end position="10"/>
    </location>
</feature>
<comment type="caution">
    <text evidence="2">The sequence shown here is derived from an EMBL/GenBank/DDBJ whole genome shotgun (WGS) entry which is preliminary data.</text>
</comment>
<dbReference type="EMBL" id="BAAARW010000003">
    <property type="protein sequence ID" value="GAA2404941.1"/>
    <property type="molecule type" value="Genomic_DNA"/>
</dbReference>
<reference evidence="3" key="1">
    <citation type="journal article" date="2019" name="Int. J. Syst. Evol. Microbiol.">
        <title>The Global Catalogue of Microorganisms (GCM) 10K type strain sequencing project: providing services to taxonomists for standard genome sequencing and annotation.</title>
        <authorList>
            <consortium name="The Broad Institute Genomics Platform"/>
            <consortium name="The Broad Institute Genome Sequencing Center for Infectious Disease"/>
            <person name="Wu L."/>
            <person name="Ma J."/>
        </authorList>
    </citation>
    <scope>NUCLEOTIDE SEQUENCE [LARGE SCALE GENOMIC DNA]</scope>
    <source>
        <strain evidence="3">JCM 3325</strain>
    </source>
</reference>
<accession>A0ABP5VPG8</accession>
<feature type="region of interest" description="Disordered" evidence="1">
    <location>
        <begin position="1"/>
        <end position="20"/>
    </location>
</feature>
<evidence type="ECO:0000313" key="2">
    <source>
        <dbReference type="EMBL" id="GAA2404941.1"/>
    </source>
</evidence>
<proteinExistence type="predicted"/>
<name>A0ABP5VPG8_9ACTN</name>
<keyword evidence="3" id="KW-1185">Reference proteome</keyword>
<evidence type="ECO:0000256" key="1">
    <source>
        <dbReference type="SAM" id="MobiDB-lite"/>
    </source>
</evidence>
<sequence length="100" mass="10391">MGVARKHADTQHLGLALGGQPGPFHALAQAPVDEPQVAVEPLADRGEPDAAAGALEQLGADLALLLPDRLADARGAHVQAFGGPGEVQLFRERQEDLDVT</sequence>